<evidence type="ECO:0000313" key="3">
    <source>
        <dbReference type="EMBL" id="NMQ19193.1"/>
    </source>
</evidence>
<reference evidence="3 4" key="1">
    <citation type="submission" date="2019-03" db="EMBL/GenBank/DDBJ databases">
        <title>Metabolic reconstructions from genomes of highly enriched 'Candidatus Accumulibacter' and 'Candidatus Competibacter' bioreactor populations.</title>
        <authorList>
            <person name="Annavajhala M.K."/>
            <person name="Welles L."/>
            <person name="Abbas B."/>
            <person name="Sorokin D."/>
            <person name="Park H."/>
            <person name="Van Loosdrecht M."/>
            <person name="Chandran K."/>
        </authorList>
    </citation>
    <scope>NUCLEOTIDE SEQUENCE [LARGE SCALE GENOMIC DNA]</scope>
    <source>
        <strain evidence="3 4">SBR_G</strain>
    </source>
</reference>
<name>A0ABX1TII5_9GAMM</name>
<feature type="compositionally biased region" description="Basic residues" evidence="1">
    <location>
        <begin position="24"/>
        <end position="40"/>
    </location>
</feature>
<accession>A0ABX1TII5</accession>
<evidence type="ECO:0000313" key="4">
    <source>
        <dbReference type="Proteomes" id="UP000760480"/>
    </source>
</evidence>
<proteinExistence type="predicted"/>
<sequence>MAGTEPARPAGGQAQRPTGSWGKVRARKAGQQRIKSRKGRNVRNHNVGCLEGERGRCWIRFGGVLLATLALSACLLPQDKSPPRQDYLLEVTSFASPPARRASDKILLVAMPKAAPGFDSNRIAYSREPLKLDYYNDSGWSDTPAKMLLPILVRAFETTGAFKAVVSPPAPGLADLRVDVDVIRLQQEFMTQPSKVRLTARIKVLDMKSRHVLGTQVFEAVEPAPSENAYGAVRATNAAVQKILGEMVPFALQYVG</sequence>
<gene>
    <name evidence="3" type="ORF">E4P82_08270</name>
</gene>
<comment type="caution">
    <text evidence="3">The sequence shown here is derived from an EMBL/GenBank/DDBJ whole genome shotgun (WGS) entry which is preliminary data.</text>
</comment>
<dbReference type="Proteomes" id="UP000760480">
    <property type="component" value="Unassembled WGS sequence"/>
</dbReference>
<dbReference type="Gene3D" id="3.40.50.10610">
    <property type="entry name" value="ABC-type transport auxiliary lipoprotein component"/>
    <property type="match status" value="1"/>
</dbReference>
<dbReference type="EMBL" id="SPMZ01000022">
    <property type="protein sequence ID" value="NMQ19193.1"/>
    <property type="molecule type" value="Genomic_DNA"/>
</dbReference>
<organism evidence="3 4">
    <name type="scientific">Candidatus Competibacter phosphatis</name>
    <dbReference type="NCBI Taxonomy" id="221280"/>
    <lineage>
        <taxon>Bacteria</taxon>
        <taxon>Pseudomonadati</taxon>
        <taxon>Pseudomonadota</taxon>
        <taxon>Gammaproteobacteria</taxon>
        <taxon>Candidatus Competibacteraceae</taxon>
        <taxon>Candidatus Competibacter</taxon>
    </lineage>
</organism>
<evidence type="ECO:0000259" key="2">
    <source>
        <dbReference type="Pfam" id="PF03886"/>
    </source>
</evidence>
<dbReference type="SUPFAM" id="SSF159594">
    <property type="entry name" value="XCC0632-like"/>
    <property type="match status" value="1"/>
</dbReference>
<keyword evidence="4" id="KW-1185">Reference proteome</keyword>
<evidence type="ECO:0000256" key="1">
    <source>
        <dbReference type="SAM" id="MobiDB-lite"/>
    </source>
</evidence>
<protein>
    <recommendedName>
        <fullName evidence="2">ABC-type transport auxiliary lipoprotein component domain-containing protein</fullName>
    </recommendedName>
</protein>
<dbReference type="Pfam" id="PF03886">
    <property type="entry name" value="ABC_trans_aux"/>
    <property type="match status" value="1"/>
</dbReference>
<dbReference type="InterPro" id="IPR005586">
    <property type="entry name" value="ABC_trans_aux"/>
</dbReference>
<feature type="domain" description="ABC-type transport auxiliary lipoprotein component" evidence="2">
    <location>
        <begin position="87"/>
        <end position="247"/>
    </location>
</feature>
<feature type="region of interest" description="Disordered" evidence="1">
    <location>
        <begin position="1"/>
        <end position="40"/>
    </location>
</feature>